<dbReference type="AlphaFoldDB" id="A0A8H4ARI3"/>
<name>A0A8H4ARI3_GIGMA</name>
<protein>
    <submittedName>
        <fullName evidence="2">Kinase-like protein</fullName>
    </submittedName>
</protein>
<dbReference type="PROSITE" id="PS50011">
    <property type="entry name" value="PROTEIN_KINASE_DOM"/>
    <property type="match status" value="1"/>
</dbReference>
<dbReference type="Gene3D" id="3.30.200.20">
    <property type="entry name" value="Phosphorylase Kinase, domain 1"/>
    <property type="match status" value="1"/>
</dbReference>
<organism evidence="2 3">
    <name type="scientific">Gigaspora margarita</name>
    <dbReference type="NCBI Taxonomy" id="4874"/>
    <lineage>
        <taxon>Eukaryota</taxon>
        <taxon>Fungi</taxon>
        <taxon>Fungi incertae sedis</taxon>
        <taxon>Mucoromycota</taxon>
        <taxon>Glomeromycotina</taxon>
        <taxon>Glomeromycetes</taxon>
        <taxon>Diversisporales</taxon>
        <taxon>Gigasporaceae</taxon>
        <taxon>Gigaspora</taxon>
    </lineage>
</organism>
<keyword evidence="2" id="KW-0808">Transferase</keyword>
<accession>A0A8H4ARI3</accession>
<dbReference type="OrthoDB" id="6718656at2759"/>
<dbReference type="InterPro" id="IPR053215">
    <property type="entry name" value="TKL_Ser/Thr_kinase"/>
</dbReference>
<dbReference type="InterPro" id="IPR000719">
    <property type="entry name" value="Prot_kinase_dom"/>
</dbReference>
<evidence type="ECO:0000259" key="1">
    <source>
        <dbReference type="PROSITE" id="PS50011"/>
    </source>
</evidence>
<keyword evidence="3" id="KW-1185">Reference proteome</keyword>
<comment type="caution">
    <text evidence="2">The sequence shown here is derived from an EMBL/GenBank/DDBJ whole genome shotgun (WGS) entry which is preliminary data.</text>
</comment>
<dbReference type="Proteomes" id="UP000439903">
    <property type="component" value="Unassembled WGS sequence"/>
</dbReference>
<sequence length="146" mass="16985">MAQELENVILEQNLVFHNYADFAAFNKIDEGSVGIVYKSMWNNKLMVALKCLKIDTKPEETEFQQFVRELQILPKVSQHQNIVKFYGVTKGKREAPVNGTPQQYVELYMLCWDDSPEKRPDIKKVLEILNKPSINDSRYLLPSYLS</sequence>
<dbReference type="EMBL" id="WTPW01000297">
    <property type="protein sequence ID" value="KAF0525606.1"/>
    <property type="molecule type" value="Genomic_DNA"/>
</dbReference>
<reference evidence="2 3" key="1">
    <citation type="journal article" date="2019" name="Environ. Microbiol.">
        <title>At the nexus of three kingdoms: the genome of the mycorrhizal fungus Gigaspora margarita provides insights into plant, endobacterial and fungal interactions.</title>
        <authorList>
            <person name="Venice F."/>
            <person name="Ghignone S."/>
            <person name="Salvioli di Fossalunga A."/>
            <person name="Amselem J."/>
            <person name="Novero M."/>
            <person name="Xianan X."/>
            <person name="Sedzielewska Toro K."/>
            <person name="Morin E."/>
            <person name="Lipzen A."/>
            <person name="Grigoriev I.V."/>
            <person name="Henrissat B."/>
            <person name="Martin F.M."/>
            <person name="Bonfante P."/>
        </authorList>
    </citation>
    <scope>NUCLEOTIDE SEQUENCE [LARGE SCALE GENOMIC DNA]</scope>
    <source>
        <strain evidence="2 3">BEG34</strain>
    </source>
</reference>
<dbReference type="GO" id="GO:0005524">
    <property type="term" value="F:ATP binding"/>
    <property type="evidence" value="ECO:0007669"/>
    <property type="project" value="InterPro"/>
</dbReference>
<dbReference type="InterPro" id="IPR011009">
    <property type="entry name" value="Kinase-like_dom_sf"/>
</dbReference>
<dbReference type="SUPFAM" id="SSF56112">
    <property type="entry name" value="Protein kinase-like (PK-like)"/>
    <property type="match status" value="1"/>
</dbReference>
<gene>
    <name evidence="2" type="ORF">F8M41_014425</name>
</gene>
<proteinExistence type="predicted"/>
<evidence type="ECO:0000313" key="2">
    <source>
        <dbReference type="EMBL" id="KAF0525606.1"/>
    </source>
</evidence>
<keyword evidence="2" id="KW-0418">Kinase</keyword>
<feature type="domain" description="Protein kinase" evidence="1">
    <location>
        <begin position="22"/>
        <end position="146"/>
    </location>
</feature>
<dbReference type="Pfam" id="PF07714">
    <property type="entry name" value="PK_Tyr_Ser-Thr"/>
    <property type="match status" value="1"/>
</dbReference>
<dbReference type="PANTHER" id="PTHR45756:SF1">
    <property type="entry name" value="PROTEIN KINASE DOMAIN CONTAINING PROTEIN"/>
    <property type="match status" value="1"/>
</dbReference>
<dbReference type="GO" id="GO:0004672">
    <property type="term" value="F:protein kinase activity"/>
    <property type="evidence" value="ECO:0007669"/>
    <property type="project" value="InterPro"/>
</dbReference>
<dbReference type="InterPro" id="IPR001245">
    <property type="entry name" value="Ser-Thr/Tyr_kinase_cat_dom"/>
</dbReference>
<evidence type="ECO:0000313" key="3">
    <source>
        <dbReference type="Proteomes" id="UP000439903"/>
    </source>
</evidence>
<dbReference type="PANTHER" id="PTHR45756">
    <property type="entry name" value="PALMITOYLTRANSFERASE"/>
    <property type="match status" value="1"/>
</dbReference>